<dbReference type="VEuPathDB" id="FungiDB:ASPNIDRAFT2_52063"/>
<name>A0A505IIN2_ASPNG</name>
<gene>
    <name evidence="1" type="ORF">CAN33_0051590</name>
</gene>
<proteinExistence type="predicted"/>
<sequence length="231" mass="25447">MAPLTLEDARAKLREASKDIQRRDGLKDSEAKRVREAVSLLQAGLPDSEVKVSKRQSRYRGFLQKVQGENPDNGDSMVVLCAVALGISVIAIARDTILLNLPFTMKDEAEQLLHPCLHRLANQYFGASNAPSSSPAAEQLLTAQGSRQIDYRCSAAPITQMHHLGDLLFNAVKCSRQWEWERNVGGGGIKATTDCLNVLVPEDRNQDISITLLVGHEQGLALIEKFRLTSM</sequence>
<accession>A0A505IIN2</accession>
<dbReference type="VEuPathDB" id="FungiDB:ATCC64974_22380"/>
<evidence type="ECO:0000313" key="2">
    <source>
        <dbReference type="Proteomes" id="UP000197666"/>
    </source>
</evidence>
<organism evidence="1 2">
    <name type="scientific">Aspergillus niger</name>
    <dbReference type="NCBI Taxonomy" id="5061"/>
    <lineage>
        <taxon>Eukaryota</taxon>
        <taxon>Fungi</taxon>
        <taxon>Dikarya</taxon>
        <taxon>Ascomycota</taxon>
        <taxon>Pezizomycotina</taxon>
        <taxon>Eurotiomycetes</taxon>
        <taxon>Eurotiomycetidae</taxon>
        <taxon>Eurotiales</taxon>
        <taxon>Aspergillaceae</taxon>
        <taxon>Aspergillus</taxon>
        <taxon>Aspergillus subgen. Circumdati</taxon>
    </lineage>
</organism>
<protein>
    <submittedName>
        <fullName evidence="1">Uncharacterized protein</fullName>
    </submittedName>
</protein>
<dbReference type="AlphaFoldDB" id="A0A505IIN2"/>
<evidence type="ECO:0000313" key="1">
    <source>
        <dbReference type="EMBL" id="TPR12013.1"/>
    </source>
</evidence>
<dbReference type="Proteomes" id="UP000197666">
    <property type="component" value="Unassembled WGS sequence"/>
</dbReference>
<reference evidence="2" key="1">
    <citation type="submission" date="2018-10" db="EMBL/GenBank/DDBJ databases">
        <title>FDA dAtabase for Regulatory Grade micrObial Sequences (FDA-ARGOS): Supporting development and validation of Infectious Disease Dx tests.</title>
        <authorList>
            <person name="Kerrigan L."/>
            <person name="Tallon L."/>
            <person name="Sadzewicz L."/>
            <person name="Sengamalay N."/>
            <person name="Ott S."/>
            <person name="Godinez A."/>
            <person name="Nagaraj S."/>
            <person name="Vavikolanu K."/>
            <person name="Nadendla S."/>
            <person name="George J."/>
            <person name="Sichtig H."/>
        </authorList>
    </citation>
    <scope>NUCLEOTIDE SEQUENCE [LARGE SCALE GENOMIC DNA]</scope>
    <source>
        <strain evidence="2">FDAARGOS_311</strain>
    </source>
</reference>
<dbReference type="EMBL" id="NKJJ02000004">
    <property type="protein sequence ID" value="TPR12013.1"/>
    <property type="molecule type" value="Genomic_DNA"/>
</dbReference>
<comment type="caution">
    <text evidence="1">The sequence shown here is derived from an EMBL/GenBank/DDBJ whole genome shotgun (WGS) entry which is preliminary data.</text>
</comment>